<evidence type="ECO:0000313" key="10">
    <source>
        <dbReference type="EMBL" id="AIZ56236.1"/>
    </source>
</evidence>
<evidence type="ECO:0000256" key="7">
    <source>
        <dbReference type="ARBA" id="ARBA00023014"/>
    </source>
</evidence>
<proteinExistence type="inferred from homology"/>
<dbReference type="PROSITE" id="PS00692">
    <property type="entry name" value="NIFH_FRXC_2"/>
    <property type="match status" value="1"/>
</dbReference>
<dbReference type="Pfam" id="PF00142">
    <property type="entry name" value="Fer4_NifH"/>
    <property type="match status" value="1"/>
</dbReference>
<gene>
    <name evidence="10" type="primary">nifH1</name>
    <name evidence="10" type="ORF">Mpt1_c03400</name>
</gene>
<reference evidence="10 11" key="1">
    <citation type="journal article" date="2014" name="Appl. Environ. Microbiol.">
        <title>Comparative Genome Analysis of 'Candidatus Methanoplasma termitum' Indicates a New Mode of Energy Metabolism in the Seventh Order of Methanogens.</title>
        <authorList>
            <person name="Lang K."/>
            <person name="Schuldes J."/>
            <person name="Klingl A."/>
            <person name="Poehlein A."/>
            <person name="Daniel R."/>
            <person name="Brune A."/>
        </authorList>
    </citation>
    <scope>NUCLEOTIDE SEQUENCE [LARGE SCALE GENOMIC DNA]</scope>
    <source>
        <strain evidence="11">Mpt1</strain>
    </source>
</reference>
<dbReference type="AlphaFoldDB" id="A0A0A7LFG7"/>
<dbReference type="Gene3D" id="3.40.50.300">
    <property type="entry name" value="P-loop containing nucleotide triphosphate hydrolases"/>
    <property type="match status" value="1"/>
</dbReference>
<organism evidence="10 11">
    <name type="scientific">Candidatus Methanoplasma termitum</name>
    <dbReference type="NCBI Taxonomy" id="1577791"/>
    <lineage>
        <taxon>Archaea</taxon>
        <taxon>Methanobacteriati</taxon>
        <taxon>Thermoplasmatota</taxon>
        <taxon>Thermoplasmata</taxon>
        <taxon>Methanomassiliicoccales</taxon>
        <taxon>Methanomassiliicoccaceae</taxon>
        <taxon>Candidatus Methanoplasma</taxon>
    </lineage>
</organism>
<name>A0A0A7LFG7_9ARCH</name>
<dbReference type="PANTHER" id="PTHR42864:SF2">
    <property type="entry name" value="LIGHT-INDEPENDENT PROTOCHLOROPHYLLIDE REDUCTASE IRON-SULFUR ATP-BINDING PROTEIN"/>
    <property type="match status" value="1"/>
</dbReference>
<dbReference type="GeneID" id="24818011"/>
<dbReference type="Pfam" id="PF00148">
    <property type="entry name" value="Oxidored_nitro"/>
    <property type="match status" value="1"/>
</dbReference>
<dbReference type="GO" id="GO:0016163">
    <property type="term" value="F:nitrogenase activity"/>
    <property type="evidence" value="ECO:0007669"/>
    <property type="project" value="UniProtKB-EC"/>
</dbReference>
<keyword evidence="7 8" id="KW-0411">Iron-sulfur</keyword>
<dbReference type="GO" id="GO:0005524">
    <property type="term" value="F:ATP binding"/>
    <property type="evidence" value="ECO:0007669"/>
    <property type="project" value="UniProtKB-KW"/>
</dbReference>
<keyword evidence="6 8" id="KW-0408">Iron</keyword>
<dbReference type="Gene3D" id="3.40.50.12380">
    <property type="entry name" value="Nitrogenase MoFe cofactor biosynthesis protein NifE, C-terminal"/>
    <property type="match status" value="1"/>
</dbReference>
<dbReference type="KEGG" id="mear:Mpt1_c03400"/>
<evidence type="ECO:0000256" key="8">
    <source>
        <dbReference type="RuleBase" id="RU003688"/>
    </source>
</evidence>
<dbReference type="EMBL" id="CP010070">
    <property type="protein sequence ID" value="AIZ56236.1"/>
    <property type="molecule type" value="Genomic_DNA"/>
</dbReference>
<dbReference type="PROSITE" id="PS00746">
    <property type="entry name" value="NIFH_FRXC_1"/>
    <property type="match status" value="1"/>
</dbReference>
<dbReference type="EC" id="1.18.6.1" evidence="10"/>
<comment type="cofactor">
    <cofactor evidence="1">
        <name>[4Fe-4S] cluster</name>
        <dbReference type="ChEBI" id="CHEBI:49883"/>
    </cofactor>
</comment>
<keyword evidence="4 8" id="KW-0547">Nucleotide-binding</keyword>
<dbReference type="HOGENOM" id="CLU_378090_0_0_2"/>
<dbReference type="SUPFAM" id="SSF53807">
    <property type="entry name" value="Helical backbone' metal receptor"/>
    <property type="match status" value="1"/>
</dbReference>
<dbReference type="GO" id="GO:0051539">
    <property type="term" value="F:4 iron, 4 sulfur cluster binding"/>
    <property type="evidence" value="ECO:0007669"/>
    <property type="project" value="UniProtKB-KW"/>
</dbReference>
<comment type="similarity">
    <text evidence="2 8">Belongs to the NifH/BchL/ChlL family.</text>
</comment>
<keyword evidence="5 8" id="KW-0067">ATP-binding</keyword>
<evidence type="ECO:0000313" key="11">
    <source>
        <dbReference type="Proteomes" id="UP000030787"/>
    </source>
</evidence>
<evidence type="ECO:0000256" key="6">
    <source>
        <dbReference type="ARBA" id="ARBA00023004"/>
    </source>
</evidence>
<dbReference type="PANTHER" id="PTHR42864">
    <property type="entry name" value="LIGHT-INDEPENDENT PROTOCHLOROPHYLLIDE REDUCTASE IRON-SULFUR ATP-BINDING PROTEIN"/>
    <property type="match status" value="1"/>
</dbReference>
<dbReference type="Proteomes" id="UP000030787">
    <property type="component" value="Chromosome"/>
</dbReference>
<protein>
    <submittedName>
        <fullName evidence="10">NifH1 protein</fullName>
        <ecNumber evidence="10">1.18.6.1</ecNumber>
    </submittedName>
</protein>
<dbReference type="CDD" id="cd02040">
    <property type="entry name" value="NifH"/>
    <property type="match status" value="1"/>
</dbReference>
<dbReference type="InterPro" id="IPR027417">
    <property type="entry name" value="P-loop_NTPase"/>
</dbReference>
<dbReference type="Gene3D" id="3.40.50.1980">
    <property type="entry name" value="Nitrogenase molybdenum iron protein domain"/>
    <property type="match status" value="1"/>
</dbReference>
<dbReference type="InterPro" id="IPR000510">
    <property type="entry name" value="Nase/OxRdtase_comp1"/>
</dbReference>
<dbReference type="OrthoDB" id="53358at2157"/>
<evidence type="ECO:0000256" key="3">
    <source>
        <dbReference type="ARBA" id="ARBA00022723"/>
    </source>
</evidence>
<dbReference type="InterPro" id="IPR000392">
    <property type="entry name" value="NifH/frxC"/>
</dbReference>
<dbReference type="RefSeq" id="WP_052399228.1">
    <property type="nucleotide sequence ID" value="NZ_CP010070.1"/>
</dbReference>
<accession>A0A0A7LFG7</accession>
<dbReference type="PROSITE" id="PS51026">
    <property type="entry name" value="NIFH_FRXC_3"/>
    <property type="match status" value="1"/>
</dbReference>
<dbReference type="STRING" id="1577791.Mpt1_c03400"/>
<keyword evidence="3 8" id="KW-0479">Metal-binding</keyword>
<dbReference type="PRINTS" id="PR00091">
    <property type="entry name" value="NITROGNASEII"/>
</dbReference>
<evidence type="ECO:0000256" key="4">
    <source>
        <dbReference type="ARBA" id="ARBA00022741"/>
    </source>
</evidence>
<evidence type="ECO:0000256" key="2">
    <source>
        <dbReference type="ARBA" id="ARBA00005504"/>
    </source>
</evidence>
<dbReference type="SUPFAM" id="SSF52540">
    <property type="entry name" value="P-loop containing nucleoside triphosphate hydrolases"/>
    <property type="match status" value="1"/>
</dbReference>
<dbReference type="InterPro" id="IPR030655">
    <property type="entry name" value="NifH/chlL_CS"/>
</dbReference>
<keyword evidence="8 10" id="KW-0560">Oxidoreductase</keyword>
<keyword evidence="8" id="KW-0004">4Fe-4S</keyword>
<evidence type="ECO:0000259" key="9">
    <source>
        <dbReference type="Pfam" id="PF00148"/>
    </source>
</evidence>
<feature type="domain" description="Nitrogenase/oxidoreductase component 1" evidence="9">
    <location>
        <begin position="315"/>
        <end position="687"/>
    </location>
</feature>
<evidence type="ECO:0000256" key="1">
    <source>
        <dbReference type="ARBA" id="ARBA00001966"/>
    </source>
</evidence>
<dbReference type="GO" id="GO:0046872">
    <property type="term" value="F:metal ion binding"/>
    <property type="evidence" value="ECO:0007669"/>
    <property type="project" value="UniProtKB-KW"/>
</dbReference>
<sequence length="726" mass="80024">MANNTIQIAIYGKGGIGKSTSSANISFSLADMGKKVIQIGCDPKHDSTRALIQGREQTTVLDYIRKTPPFDRKLNDIVLEGVKGIKCVEAGGPEPGIGCAGRGILSTFDTLKKLGLNDVDFDVKMYDVLGDVVCGGFAVPLRNEYADGVYLVTSGEFMSIYAANNILKGIKNFDKGVPRVAGIILNCRGIEDEIETVERFAAAVDLPIIACIPRSKLFAEAEASGKTVAEMFPDSDIVKEYRKIADNIIGMTEGRSSLFDSKPLNDAQMELLAKGQAVKAGNNIDTVNTGTACRGCSSRTLKNKVTTEKNILSYCATSGAVHGCSSITDAIVIIHGPRSCAHIMSSMKTISEIIRGSKRTIEEMHSLRMVSTDIDDTVSVFGGAGLLEEKIRDMILEGQKNIFIVTSCIPGIIGDNTIDVVNAISLEYPDIYFRVIEADGNITGDWEDGVIEAADAILDIVDDSVKPRDDTVNILAERYFFKRGEDKDKDIFRLFDPFGIKVNCRFLYEASMESIRNFRLGKMSYIADNDSCSVRVARIVHEKLGVPVDTEPLPIGIRAYKRFSKKVGEEFGIEEKAAEAAAEEERKYYAEIAKIKPRLEGKRVIIENRFHEDIDWLIELVTDLGMEIVLVELGQLNTRKEKSPESRYASSGILFRDERTYIDVLSDIKEFSPDIILSNTLRAEYEETCCIGYSNPGPGMKGILNFGKKIGDLMLIPKTEGWRDIR</sequence>
<keyword evidence="11" id="KW-1185">Reference proteome</keyword>
<evidence type="ECO:0000256" key="5">
    <source>
        <dbReference type="ARBA" id="ARBA00022840"/>
    </source>
</evidence>